<evidence type="ECO:0000313" key="2">
    <source>
        <dbReference type="Proteomes" id="UP000013526"/>
    </source>
</evidence>
<organism evidence="1 2">
    <name type="scientific">Aeromonas molluscorum 848</name>
    <dbReference type="NCBI Taxonomy" id="1268236"/>
    <lineage>
        <taxon>Bacteria</taxon>
        <taxon>Pseudomonadati</taxon>
        <taxon>Pseudomonadota</taxon>
        <taxon>Gammaproteobacteria</taxon>
        <taxon>Aeromonadales</taxon>
        <taxon>Aeromonadaceae</taxon>
        <taxon>Aeromonas</taxon>
    </lineage>
</organism>
<reference evidence="1 2" key="1">
    <citation type="journal article" date="2013" name="Genome Announc.">
        <title>Draft Genome Sequence of Aeromonas molluscorum Strain 848TT, Isolated from Bivalve Molluscs.</title>
        <authorList>
            <person name="Spataro N."/>
            <person name="Farfan M."/>
            <person name="Albarral V."/>
            <person name="Sanglas A."/>
            <person name="Loren J.G."/>
            <person name="Fuste M.C."/>
            <person name="Bosch E."/>
        </authorList>
    </citation>
    <scope>NUCLEOTIDE SEQUENCE [LARGE SCALE GENOMIC DNA]</scope>
    <source>
        <strain evidence="1 2">848</strain>
    </source>
</reference>
<accession>R1GNP3</accession>
<comment type="caution">
    <text evidence="1">The sequence shown here is derived from an EMBL/GenBank/DDBJ whole genome shotgun (WGS) entry which is preliminary data.</text>
</comment>
<keyword evidence="2" id="KW-1185">Reference proteome</keyword>
<evidence type="ECO:0000313" key="1">
    <source>
        <dbReference type="EMBL" id="EOD53320.1"/>
    </source>
</evidence>
<protein>
    <submittedName>
        <fullName evidence="1">Uncharacterized protein</fullName>
    </submittedName>
</protein>
<proteinExistence type="predicted"/>
<sequence length="263" mass="28269">MDFPVKWYSSAMQGAPSLGDTTEGALATLLKAVLVTGFGNLTVNSLTWDATLGWAVATIDGGHSYLNDSVIAISGASPSGYNGEHRVMKVSATKVWFALDGGDPGIAASGTITIKIPGLGWVITHENANGQVFIVRSPELVDAYPVSLRIDNTAFSGWSSGSGNTGYLAKVAMVEDVVDLDTYTLILEHRWPATGRYSDKRWDLVGDNLLFYFAPAYATGNVQAIYSFGYINSVRPGDRYHCILNTYHSSVASDVNRAWQISA</sequence>
<gene>
    <name evidence="1" type="ORF">G113_20297</name>
</gene>
<feature type="non-terminal residue" evidence="1">
    <location>
        <position position="263"/>
    </location>
</feature>
<name>R1GNP3_9GAMM</name>
<dbReference type="AlphaFoldDB" id="R1GNP3"/>
<dbReference type="EMBL" id="AQGQ01000252">
    <property type="protein sequence ID" value="EOD53320.1"/>
    <property type="molecule type" value="Genomic_DNA"/>
</dbReference>
<dbReference type="Proteomes" id="UP000013526">
    <property type="component" value="Unassembled WGS sequence"/>
</dbReference>